<evidence type="ECO:0000256" key="3">
    <source>
        <dbReference type="ARBA" id="ARBA00023015"/>
    </source>
</evidence>
<keyword evidence="6" id="KW-0175">Coiled coil</keyword>
<evidence type="ECO:0000259" key="7">
    <source>
        <dbReference type="PROSITE" id="PS50045"/>
    </source>
</evidence>
<organism evidence="8 9">
    <name type="scientific">Pelovirga terrestris</name>
    <dbReference type="NCBI Taxonomy" id="2771352"/>
    <lineage>
        <taxon>Bacteria</taxon>
        <taxon>Pseudomonadati</taxon>
        <taxon>Thermodesulfobacteriota</taxon>
        <taxon>Desulfuromonadia</taxon>
        <taxon>Geobacterales</taxon>
        <taxon>Geobacteraceae</taxon>
        <taxon>Pelovirga</taxon>
    </lineage>
</organism>
<dbReference type="SMART" id="SM00382">
    <property type="entry name" value="AAA"/>
    <property type="match status" value="1"/>
</dbReference>
<proteinExistence type="predicted"/>
<keyword evidence="2" id="KW-0067">ATP-binding</keyword>
<dbReference type="CDD" id="cd00130">
    <property type="entry name" value="PAS"/>
    <property type="match status" value="1"/>
</dbReference>
<dbReference type="InterPro" id="IPR025943">
    <property type="entry name" value="Sigma_54_int_dom_ATP-bd_2"/>
</dbReference>
<dbReference type="InterPro" id="IPR035965">
    <property type="entry name" value="PAS-like_dom_sf"/>
</dbReference>
<dbReference type="PROSITE" id="PS00688">
    <property type="entry name" value="SIGMA54_INTERACT_3"/>
    <property type="match status" value="1"/>
</dbReference>
<dbReference type="PROSITE" id="PS00676">
    <property type="entry name" value="SIGMA54_INTERACT_2"/>
    <property type="match status" value="1"/>
</dbReference>
<keyword evidence="4" id="KW-0238">DNA-binding</keyword>
<dbReference type="Pfam" id="PF25601">
    <property type="entry name" value="AAA_lid_14"/>
    <property type="match status" value="1"/>
</dbReference>
<name>A0A8J6UPB3_9BACT</name>
<dbReference type="InterPro" id="IPR058031">
    <property type="entry name" value="AAA_lid_NorR"/>
</dbReference>
<evidence type="ECO:0000256" key="2">
    <source>
        <dbReference type="ARBA" id="ARBA00022840"/>
    </source>
</evidence>
<dbReference type="PROSITE" id="PS00675">
    <property type="entry name" value="SIGMA54_INTERACT_1"/>
    <property type="match status" value="1"/>
</dbReference>
<dbReference type="CDD" id="cd00009">
    <property type="entry name" value="AAA"/>
    <property type="match status" value="1"/>
</dbReference>
<evidence type="ECO:0000256" key="5">
    <source>
        <dbReference type="ARBA" id="ARBA00023163"/>
    </source>
</evidence>
<keyword evidence="5" id="KW-0804">Transcription</keyword>
<feature type="coiled-coil region" evidence="6">
    <location>
        <begin position="3"/>
        <end position="33"/>
    </location>
</feature>
<evidence type="ECO:0000313" key="9">
    <source>
        <dbReference type="Proteomes" id="UP000632828"/>
    </source>
</evidence>
<comment type="caution">
    <text evidence="8">The sequence shown here is derived from an EMBL/GenBank/DDBJ whole genome shotgun (WGS) entry which is preliminary data.</text>
</comment>
<dbReference type="InterPro" id="IPR003593">
    <property type="entry name" value="AAA+_ATPase"/>
</dbReference>
<dbReference type="Gene3D" id="1.10.8.60">
    <property type="match status" value="1"/>
</dbReference>
<dbReference type="GO" id="GO:0043565">
    <property type="term" value="F:sequence-specific DNA binding"/>
    <property type="evidence" value="ECO:0007669"/>
    <property type="project" value="InterPro"/>
</dbReference>
<dbReference type="InterPro" id="IPR002197">
    <property type="entry name" value="HTH_Fis"/>
</dbReference>
<dbReference type="PROSITE" id="PS50045">
    <property type="entry name" value="SIGMA54_INTERACT_4"/>
    <property type="match status" value="1"/>
</dbReference>
<gene>
    <name evidence="8" type="ORF">ICT70_07810</name>
</gene>
<dbReference type="Pfam" id="PF00158">
    <property type="entry name" value="Sigma54_activat"/>
    <property type="match status" value="1"/>
</dbReference>
<dbReference type="SUPFAM" id="SSF52540">
    <property type="entry name" value="P-loop containing nucleoside triphosphate hydrolases"/>
    <property type="match status" value="1"/>
</dbReference>
<dbReference type="FunFam" id="3.40.50.300:FF:000006">
    <property type="entry name" value="DNA-binding transcriptional regulator NtrC"/>
    <property type="match status" value="1"/>
</dbReference>
<keyword evidence="9" id="KW-1185">Reference proteome</keyword>
<dbReference type="Gene3D" id="3.40.50.300">
    <property type="entry name" value="P-loop containing nucleotide triphosphate hydrolases"/>
    <property type="match status" value="1"/>
</dbReference>
<dbReference type="Proteomes" id="UP000632828">
    <property type="component" value="Unassembled WGS sequence"/>
</dbReference>
<dbReference type="AlphaFoldDB" id="A0A8J6UPB3"/>
<dbReference type="SUPFAM" id="SSF55785">
    <property type="entry name" value="PYP-like sensor domain (PAS domain)"/>
    <property type="match status" value="1"/>
</dbReference>
<dbReference type="InterPro" id="IPR009057">
    <property type="entry name" value="Homeodomain-like_sf"/>
</dbReference>
<evidence type="ECO:0000313" key="8">
    <source>
        <dbReference type="EMBL" id="MBD1400574.1"/>
    </source>
</evidence>
<dbReference type="GO" id="GO:0006355">
    <property type="term" value="P:regulation of DNA-templated transcription"/>
    <property type="evidence" value="ECO:0007669"/>
    <property type="project" value="InterPro"/>
</dbReference>
<dbReference type="Pfam" id="PF02954">
    <property type="entry name" value="HTH_8"/>
    <property type="match status" value="1"/>
</dbReference>
<accession>A0A8J6UPB3</accession>
<dbReference type="Gene3D" id="3.30.450.20">
    <property type="entry name" value="PAS domain"/>
    <property type="match status" value="1"/>
</dbReference>
<protein>
    <submittedName>
        <fullName evidence="8">Sigma 54-interacting transcriptional regulator</fullName>
    </submittedName>
</protein>
<dbReference type="InterPro" id="IPR025944">
    <property type="entry name" value="Sigma_54_int_dom_CS"/>
</dbReference>
<dbReference type="GO" id="GO:0005524">
    <property type="term" value="F:ATP binding"/>
    <property type="evidence" value="ECO:0007669"/>
    <property type="project" value="UniProtKB-KW"/>
</dbReference>
<dbReference type="Gene3D" id="1.10.10.60">
    <property type="entry name" value="Homeodomain-like"/>
    <property type="match status" value="1"/>
</dbReference>
<dbReference type="SUPFAM" id="SSF46689">
    <property type="entry name" value="Homeodomain-like"/>
    <property type="match status" value="1"/>
</dbReference>
<reference evidence="8" key="1">
    <citation type="submission" date="2020-09" db="EMBL/GenBank/DDBJ databases">
        <title>Pelobacter alkaliphilus sp. nov., a novel anaerobic arsenate-reducing bacterium from terrestrial mud volcano.</title>
        <authorList>
            <person name="Khomyakova M.A."/>
            <person name="Merkel A.Y."/>
            <person name="Slobodkin A.I."/>
        </authorList>
    </citation>
    <scope>NUCLEOTIDE SEQUENCE</scope>
    <source>
        <strain evidence="8">M08fum</strain>
    </source>
</reference>
<keyword evidence="3" id="KW-0805">Transcription regulation</keyword>
<feature type="domain" description="Sigma-54 factor interaction" evidence="7">
    <location>
        <begin position="234"/>
        <end position="463"/>
    </location>
</feature>
<dbReference type="PANTHER" id="PTHR32071">
    <property type="entry name" value="TRANSCRIPTIONAL REGULATORY PROTEIN"/>
    <property type="match status" value="1"/>
</dbReference>
<dbReference type="InterPro" id="IPR002078">
    <property type="entry name" value="Sigma_54_int"/>
</dbReference>
<evidence type="ECO:0000256" key="4">
    <source>
        <dbReference type="ARBA" id="ARBA00023125"/>
    </source>
</evidence>
<sequence>MNLAKAQRLLHELEVHQIELEMQNAELLSTREELEITHTKYAELFDFAPLGYFILDQHGRIQQTNLTGAQLLGTERSRLAEQPFCRFIEDSDGRIFFPRFLKMTLQGRGIQCCELNLKQTDGTLFHGILQSSAVKTSESLGDLILLSLIDNTDNRTLRLKLQKSRVVLEETVLKRTAELTEINARLLHEIEEHQLAQKELTEALSRIQQLSERLQLENIHLQQEVSRKYAFGEIIGQSRAMSEVFSQVEQVAPQNATVLLLGETGTGKGLIAHAIHQRSARKLRPMITVNCAALPGNLIESELFGREKGAFTGAHVQQMGRFELADGGTIFLDEIGEMPLELQVKLLRVIQDGEFERLGSPRTTKVNVRVIAASNRNLKTEISAGRFREDLFYRLNVFPINIPPLHQRSNDIPLLVEYFVGKYNKKIGKNIDTVTKDTLNILQAYHWPGNVRELENVIERAIITSQGTVLQILDRFDTPQEMRSEQATKALADLEYDHILHVLKKTRWRIEGENGAALQLGINPSTLRARMRKFGLRRP</sequence>
<dbReference type="PANTHER" id="PTHR32071:SF57">
    <property type="entry name" value="C4-DICARBOXYLATE TRANSPORT TRANSCRIPTIONAL REGULATORY PROTEIN DCTD"/>
    <property type="match status" value="1"/>
</dbReference>
<dbReference type="EMBL" id="JACWUN010000007">
    <property type="protein sequence ID" value="MBD1400574.1"/>
    <property type="molecule type" value="Genomic_DNA"/>
</dbReference>
<dbReference type="InterPro" id="IPR027417">
    <property type="entry name" value="P-loop_NTPase"/>
</dbReference>
<dbReference type="InterPro" id="IPR025662">
    <property type="entry name" value="Sigma_54_int_dom_ATP-bd_1"/>
</dbReference>
<keyword evidence="1" id="KW-0547">Nucleotide-binding</keyword>
<dbReference type="InterPro" id="IPR000014">
    <property type="entry name" value="PAS"/>
</dbReference>
<feature type="coiled-coil region" evidence="6">
    <location>
        <begin position="183"/>
        <end position="224"/>
    </location>
</feature>
<evidence type="ECO:0000256" key="6">
    <source>
        <dbReference type="SAM" id="Coils"/>
    </source>
</evidence>
<evidence type="ECO:0000256" key="1">
    <source>
        <dbReference type="ARBA" id="ARBA00022741"/>
    </source>
</evidence>